<evidence type="ECO:0000256" key="1">
    <source>
        <dbReference type="SAM" id="SignalP"/>
    </source>
</evidence>
<name>A0A224YLJ6_9ACAR</name>
<dbReference type="AlphaFoldDB" id="A0A224YLJ6"/>
<protein>
    <submittedName>
        <fullName evidence="2">Uncharacterized protein</fullName>
    </submittedName>
</protein>
<organism evidence="2">
    <name type="scientific">Rhipicephalus zambeziensis</name>
    <dbReference type="NCBI Taxonomy" id="60191"/>
    <lineage>
        <taxon>Eukaryota</taxon>
        <taxon>Metazoa</taxon>
        <taxon>Ecdysozoa</taxon>
        <taxon>Arthropoda</taxon>
        <taxon>Chelicerata</taxon>
        <taxon>Arachnida</taxon>
        <taxon>Acari</taxon>
        <taxon>Parasitiformes</taxon>
        <taxon>Ixodida</taxon>
        <taxon>Ixodoidea</taxon>
        <taxon>Ixodidae</taxon>
        <taxon>Rhipicephalinae</taxon>
        <taxon>Rhipicephalus</taxon>
        <taxon>Rhipicephalus</taxon>
    </lineage>
</organism>
<dbReference type="EMBL" id="GFPF01003566">
    <property type="protein sequence ID" value="MAA14712.1"/>
    <property type="molecule type" value="Transcribed_RNA"/>
</dbReference>
<feature type="chain" id="PRO_5012240104" evidence="1">
    <location>
        <begin position="23"/>
        <end position="118"/>
    </location>
</feature>
<keyword evidence="1" id="KW-0732">Signal</keyword>
<proteinExistence type="predicted"/>
<evidence type="ECO:0000313" key="2">
    <source>
        <dbReference type="EMBL" id="MAA14712.1"/>
    </source>
</evidence>
<sequence length="118" mass="13075">MRSSTYLCLGFVLFHIVAYVSSEGKSSTSYFCEKKLTCNFGHKQSCLFTGGQKSALKCVPPTTRCAPLWKEKCGKDGAPKCMDLTTECICVCGDKEKGFVEKLKDKIRQLTGKAPKFQ</sequence>
<feature type="signal peptide" evidence="1">
    <location>
        <begin position="1"/>
        <end position="22"/>
    </location>
</feature>
<reference evidence="2" key="1">
    <citation type="journal article" date="2017" name="Parasit. Vectors">
        <title>Sialotranscriptomics of Rhipicephalus zambeziensis reveals intricate expression profiles of secretory proteins and suggests tight temporal transcriptional regulation during blood-feeding.</title>
        <authorList>
            <person name="de Castro M.H."/>
            <person name="de Klerk D."/>
            <person name="Pienaar R."/>
            <person name="Rees D.J.G."/>
            <person name="Mans B.J."/>
        </authorList>
    </citation>
    <scope>NUCLEOTIDE SEQUENCE</scope>
    <source>
        <tissue evidence="2">Salivary glands</tissue>
    </source>
</reference>
<accession>A0A224YLJ6</accession>